<comment type="caution">
    <text evidence="1">The sequence shown here is derived from an EMBL/GenBank/DDBJ whole genome shotgun (WGS) entry which is preliminary data.</text>
</comment>
<keyword evidence="2" id="KW-1185">Reference proteome</keyword>
<organism evidence="1 2">
    <name type="scientific">Tepidibacillus decaturensis</name>
    <dbReference type="NCBI Taxonomy" id="1413211"/>
    <lineage>
        <taxon>Bacteria</taxon>
        <taxon>Bacillati</taxon>
        <taxon>Bacillota</taxon>
        <taxon>Bacilli</taxon>
        <taxon>Bacillales</taxon>
        <taxon>Bacillaceae</taxon>
        <taxon>Tepidibacillus</taxon>
    </lineage>
</organism>
<dbReference type="InterPro" id="IPR019657">
    <property type="entry name" value="ComFB"/>
</dbReference>
<name>A0A135L7R5_9BACI</name>
<dbReference type="OrthoDB" id="5616024at2"/>
<reference evidence="1 2" key="1">
    <citation type="submission" date="2016-02" db="EMBL/GenBank/DDBJ databases">
        <title>Draft Genome for Tepidibacillus decaturensis nov. sp. Strain Z9, an Anaerobic, Moderately Thermophilic and Heterotrophic Bacterium from Deep Subsurface of the Illinois Basin, USA.</title>
        <authorList>
            <person name="Dong Y."/>
            <person name="Chang J.Y."/>
            <person name="Sanford R."/>
            <person name="Fouke B.W."/>
        </authorList>
    </citation>
    <scope>NUCLEOTIDE SEQUENCE [LARGE SCALE GENOMIC DNA]</scope>
    <source>
        <strain evidence="1 2">Z9</strain>
    </source>
</reference>
<proteinExistence type="predicted"/>
<dbReference type="STRING" id="1413211.U473_00435"/>
<dbReference type="EMBL" id="LSKU01000001">
    <property type="protein sequence ID" value="KXG44947.1"/>
    <property type="molecule type" value="Genomic_DNA"/>
</dbReference>
<dbReference type="Proteomes" id="UP000070352">
    <property type="component" value="Unassembled WGS sequence"/>
</dbReference>
<gene>
    <name evidence="1" type="ORF">U473_00435</name>
</gene>
<sequence length="90" mass="10730">MEVYNYMEELVYRYIDEVLKKYNNVCKCEKCRLDMTAYALNNLPPQYTVTEKGKLFTKVKEMESQYGVDIIREVTKAIEVVSEEPRHETH</sequence>
<protein>
    <submittedName>
        <fullName evidence="1">Competence protein ComF</fullName>
    </submittedName>
</protein>
<evidence type="ECO:0000313" key="2">
    <source>
        <dbReference type="Proteomes" id="UP000070352"/>
    </source>
</evidence>
<dbReference type="Pfam" id="PF10719">
    <property type="entry name" value="ComFB"/>
    <property type="match status" value="1"/>
</dbReference>
<evidence type="ECO:0000313" key="1">
    <source>
        <dbReference type="EMBL" id="KXG44947.1"/>
    </source>
</evidence>
<accession>A0A135L7R5</accession>
<dbReference type="AlphaFoldDB" id="A0A135L7R5"/>